<protein>
    <submittedName>
        <fullName evidence="2">Uncharacterized protein</fullName>
    </submittedName>
</protein>
<evidence type="ECO:0000313" key="2">
    <source>
        <dbReference type="WBParaSite" id="nRc.2.0.1.t14045-RA"/>
    </source>
</evidence>
<dbReference type="WBParaSite" id="nRc.2.0.1.t14045-RA">
    <property type="protein sequence ID" value="nRc.2.0.1.t14045-RA"/>
    <property type="gene ID" value="nRc.2.0.1.g14045"/>
</dbReference>
<proteinExistence type="predicted"/>
<dbReference type="Proteomes" id="UP000887565">
    <property type="component" value="Unplaced"/>
</dbReference>
<evidence type="ECO:0000313" key="1">
    <source>
        <dbReference type="Proteomes" id="UP000887565"/>
    </source>
</evidence>
<organism evidence="1 2">
    <name type="scientific">Romanomermis culicivorax</name>
    <name type="common">Nematode worm</name>
    <dbReference type="NCBI Taxonomy" id="13658"/>
    <lineage>
        <taxon>Eukaryota</taxon>
        <taxon>Metazoa</taxon>
        <taxon>Ecdysozoa</taxon>
        <taxon>Nematoda</taxon>
        <taxon>Enoplea</taxon>
        <taxon>Dorylaimia</taxon>
        <taxon>Mermithida</taxon>
        <taxon>Mermithoidea</taxon>
        <taxon>Mermithidae</taxon>
        <taxon>Romanomermis</taxon>
    </lineage>
</organism>
<sequence length="169" mass="19008">MKEPRSTVSNESITSHSKMVRNRECNAFWTALKRKLLERAAAKDLVARGILQHVTGTGGDVVFFGHVDAFTATNKVIKSQIRNANLQVETFFPSSCVFLFLTIKSYIKCDLFVTPSTVSSKAHVTDFKNIRMLGIQDLPACSNKSSLKPLICSEMMKNPIREYERADKF</sequence>
<name>A0A915IJQ7_ROMCU</name>
<reference evidence="2" key="1">
    <citation type="submission" date="2022-11" db="UniProtKB">
        <authorList>
            <consortium name="WormBaseParasite"/>
        </authorList>
    </citation>
    <scope>IDENTIFICATION</scope>
</reference>
<accession>A0A915IJQ7</accession>
<dbReference type="AlphaFoldDB" id="A0A915IJQ7"/>
<keyword evidence="1" id="KW-1185">Reference proteome</keyword>